<feature type="region of interest" description="Disordered" evidence="1">
    <location>
        <begin position="1"/>
        <end position="34"/>
    </location>
</feature>
<dbReference type="Proteomes" id="UP001210211">
    <property type="component" value="Unassembled WGS sequence"/>
</dbReference>
<evidence type="ECO:0000313" key="4">
    <source>
        <dbReference type="Proteomes" id="UP001210211"/>
    </source>
</evidence>
<dbReference type="AlphaFoldDB" id="A0AAD6A405"/>
<name>A0AAD6A405_9POAL</name>
<evidence type="ECO:0000256" key="1">
    <source>
        <dbReference type="SAM" id="MobiDB-lite"/>
    </source>
</evidence>
<feature type="transmembrane region" description="Helical" evidence="2">
    <location>
        <begin position="582"/>
        <end position="602"/>
    </location>
</feature>
<feature type="compositionally biased region" description="Basic and acidic residues" evidence="1">
    <location>
        <begin position="1"/>
        <end position="18"/>
    </location>
</feature>
<keyword evidence="2" id="KW-0472">Membrane</keyword>
<feature type="transmembrane region" description="Helical" evidence="2">
    <location>
        <begin position="543"/>
        <end position="570"/>
    </location>
</feature>
<feature type="transmembrane region" description="Helical" evidence="2">
    <location>
        <begin position="336"/>
        <end position="355"/>
    </location>
</feature>
<keyword evidence="4" id="KW-1185">Reference proteome</keyword>
<dbReference type="PANTHER" id="PTHR31170">
    <property type="entry name" value="BNAC04G53230D PROTEIN"/>
    <property type="match status" value="1"/>
</dbReference>
<dbReference type="PANTHER" id="PTHR31170:SF18">
    <property type="entry name" value="(WILD MALAYSIAN BANANA) HYPOTHETICAL PROTEIN"/>
    <property type="match status" value="1"/>
</dbReference>
<comment type="caution">
    <text evidence="3">The sequence shown here is derived from an EMBL/GenBank/DDBJ whole genome shotgun (WGS) entry which is preliminary data.</text>
</comment>
<sequence>MQENDERRSDMARGKKPMEIQLQAPAKTHDESDKKLLEGELCKKEEQHQHYLMQDTSEIVEGDTSGTKRGCYLEGDAIMQKLAITIRQDLKIDCPTVVSDHGKSRQFWYLFKVPRSMGSVYPKAYKPNVVSIGPYHWGSPSLKGMETEKRQFLELNLWSKEKNAWAVFVEKMSKMEGAVRVYYPELGTSMDSQEFLSMTLLDGFYILGLLYPWSFVKVHSNEAHNAVDIWHDLLLLENQIPFTVIERICEQWARDADDDEQTMLEKVRKQAASSIETVLCNLSIPFAINHRPDKFEHLLYLLHTYFKPSRSCNCTVGIDNHASANMPLNLLRQYSFQWVASLVNQIVLIIFHWVCNFYDRHQRQTECSLSTCDRSVSTCDHTVHWHLHLQRAVQYDEVGVKFRAKESRGHNQHSLLDVTFSNGVLEIPCLHVDESAAWLFGNLIAFEQTNCPIEKDVTAYVMFMSQLMATPEDAALLSREGIVRHQLNNRDVSTLFANLAREVMFDFDCEYHLRPVRTALEERFRSPKKWWGMFKHRHFSSPLAWFAALVAFIFFMCTVIQALFSILAYARPPNANSQPTSASVAISLGRVPALASAIIFILHIKPHNSNIYYIISKTKVNKQTKEKKSTTLNHNFNFILKKGNKIE</sequence>
<organism evidence="3 4">
    <name type="scientific">Rhynchospora tenuis</name>
    <dbReference type="NCBI Taxonomy" id="198213"/>
    <lineage>
        <taxon>Eukaryota</taxon>
        <taxon>Viridiplantae</taxon>
        <taxon>Streptophyta</taxon>
        <taxon>Embryophyta</taxon>
        <taxon>Tracheophyta</taxon>
        <taxon>Spermatophyta</taxon>
        <taxon>Magnoliopsida</taxon>
        <taxon>Liliopsida</taxon>
        <taxon>Poales</taxon>
        <taxon>Cyperaceae</taxon>
        <taxon>Cyperoideae</taxon>
        <taxon>Rhynchosporeae</taxon>
        <taxon>Rhynchospora</taxon>
    </lineage>
</organism>
<dbReference type="Pfam" id="PF03140">
    <property type="entry name" value="DUF247"/>
    <property type="match status" value="1"/>
</dbReference>
<reference evidence="3 4" key="1">
    <citation type="journal article" date="2022" name="Cell">
        <title>Repeat-based holocentromeres influence genome architecture and karyotype evolution.</title>
        <authorList>
            <person name="Hofstatter P.G."/>
            <person name="Thangavel G."/>
            <person name="Lux T."/>
            <person name="Neumann P."/>
            <person name="Vondrak T."/>
            <person name="Novak P."/>
            <person name="Zhang M."/>
            <person name="Costa L."/>
            <person name="Castellani M."/>
            <person name="Scott A."/>
            <person name="Toegelov H."/>
            <person name="Fuchs J."/>
            <person name="Mata-Sucre Y."/>
            <person name="Dias Y."/>
            <person name="Vanzela A.L.L."/>
            <person name="Huettel B."/>
            <person name="Almeida C.C.S."/>
            <person name="Simkova H."/>
            <person name="Souza G."/>
            <person name="Pedrosa-Harand A."/>
            <person name="Macas J."/>
            <person name="Mayer K.F.X."/>
            <person name="Houben A."/>
            <person name="Marques A."/>
        </authorList>
    </citation>
    <scope>NUCLEOTIDE SEQUENCE [LARGE SCALE GENOMIC DNA]</scope>
    <source>
        <strain evidence="3">RhyTen1mFocal</strain>
    </source>
</reference>
<evidence type="ECO:0000313" key="3">
    <source>
        <dbReference type="EMBL" id="KAJ3709307.1"/>
    </source>
</evidence>
<keyword evidence="2" id="KW-0812">Transmembrane</keyword>
<accession>A0AAD6A405</accession>
<dbReference type="EMBL" id="JAMRDG010000001">
    <property type="protein sequence ID" value="KAJ3709307.1"/>
    <property type="molecule type" value="Genomic_DNA"/>
</dbReference>
<evidence type="ECO:0000256" key="2">
    <source>
        <dbReference type="SAM" id="Phobius"/>
    </source>
</evidence>
<keyword evidence="2" id="KW-1133">Transmembrane helix</keyword>
<dbReference type="InterPro" id="IPR004158">
    <property type="entry name" value="DUF247_pln"/>
</dbReference>
<proteinExistence type="predicted"/>
<protein>
    <submittedName>
        <fullName evidence="3">Uncharacterized protein</fullName>
    </submittedName>
</protein>
<gene>
    <name evidence="3" type="ORF">LUZ61_013012</name>
</gene>